<keyword evidence="2" id="KW-1185">Reference proteome</keyword>
<name>A0ABN9CJN8_9NEOB</name>
<protein>
    <submittedName>
        <fullName evidence="1">Uncharacterized protein</fullName>
    </submittedName>
</protein>
<proteinExistence type="predicted"/>
<comment type="caution">
    <text evidence="1">The sequence shown here is derived from an EMBL/GenBank/DDBJ whole genome shotgun (WGS) entry which is preliminary data.</text>
</comment>
<sequence>MLGLLCVRLTPRGGLTIWKLGTARGPGVSREPNEMPLVPFS</sequence>
<organism evidence="1 2">
    <name type="scientific">Staurois parvus</name>
    <dbReference type="NCBI Taxonomy" id="386267"/>
    <lineage>
        <taxon>Eukaryota</taxon>
        <taxon>Metazoa</taxon>
        <taxon>Chordata</taxon>
        <taxon>Craniata</taxon>
        <taxon>Vertebrata</taxon>
        <taxon>Euteleostomi</taxon>
        <taxon>Amphibia</taxon>
        <taxon>Batrachia</taxon>
        <taxon>Anura</taxon>
        <taxon>Neobatrachia</taxon>
        <taxon>Ranoidea</taxon>
        <taxon>Ranidae</taxon>
        <taxon>Staurois</taxon>
    </lineage>
</organism>
<dbReference type="EMBL" id="CATNWA010010310">
    <property type="protein sequence ID" value="CAI9559698.1"/>
    <property type="molecule type" value="Genomic_DNA"/>
</dbReference>
<evidence type="ECO:0000313" key="2">
    <source>
        <dbReference type="Proteomes" id="UP001162483"/>
    </source>
</evidence>
<evidence type="ECO:0000313" key="1">
    <source>
        <dbReference type="EMBL" id="CAI9559698.1"/>
    </source>
</evidence>
<gene>
    <name evidence="1" type="ORF">SPARVUS_LOCUS5131427</name>
</gene>
<reference evidence="1" key="1">
    <citation type="submission" date="2023-05" db="EMBL/GenBank/DDBJ databases">
        <authorList>
            <person name="Stuckert A."/>
        </authorList>
    </citation>
    <scope>NUCLEOTIDE SEQUENCE</scope>
</reference>
<accession>A0ABN9CJN8</accession>
<dbReference type="Proteomes" id="UP001162483">
    <property type="component" value="Unassembled WGS sequence"/>
</dbReference>